<dbReference type="CDD" id="cd00146">
    <property type="entry name" value="PKD"/>
    <property type="match status" value="1"/>
</dbReference>
<dbReference type="SUPFAM" id="SSF54897">
    <property type="entry name" value="Protease propeptides/inhibitors"/>
    <property type="match status" value="1"/>
</dbReference>
<dbReference type="GO" id="GO:0006508">
    <property type="term" value="P:proteolysis"/>
    <property type="evidence" value="ECO:0007669"/>
    <property type="project" value="UniProtKB-KW"/>
</dbReference>
<feature type="region of interest" description="Disordered" evidence="8">
    <location>
        <begin position="384"/>
        <end position="420"/>
    </location>
</feature>
<sequence>MQHPTTGRGRLAGLCLGAAVATSFGLATALPAQAATGEIRGAEAETAIANDYIVVFEDMAATGPGGVSAAATDLGSRYGGEVQRTYETALRGFSVSMNETAAERLAADPSVKYVEQNRRVHALGTQQNPPSYGLDRIDQRDLPMDDSYTYPNQGEGVTAYVIDTGIRTSHETFGGRASSGYDFVDGDSVANDCNGHGTHVAGTIGGAEYGVAKNVDLVGVRVLDCQGSGSYAGVIDGIDWVTQNADGAAVANMSLGGSASSAVDDAVRSSISAGVTYGIAAGNSSADACNYSPARVESAITVGATNSQDAEASYSNYGDCLDIYAPGSNITSAWIGSDTDTNTISGTSMATPHVVGAAALLLADTPSASPAQVRDSMVNNASTGKISGIGSGSPNKLLYVGDSDGGDPQPPPENSAPTASFTVNCTTAGCDFDASASSDSDGSVESYAWQFGDGATATGSTASHSYGGGQFTATLTVTDNDGATGTDTHRIDCYDFGTVYCFA</sequence>
<dbReference type="PANTHER" id="PTHR43806">
    <property type="entry name" value="PEPTIDASE S8"/>
    <property type="match status" value="1"/>
</dbReference>
<organism evidence="11 12">
    <name type="scientific">Actinopolyspora xinjiangensis</name>
    <dbReference type="NCBI Taxonomy" id="405564"/>
    <lineage>
        <taxon>Bacteria</taxon>
        <taxon>Bacillati</taxon>
        <taxon>Actinomycetota</taxon>
        <taxon>Actinomycetes</taxon>
        <taxon>Actinopolysporales</taxon>
        <taxon>Actinopolysporaceae</taxon>
        <taxon>Actinopolyspora</taxon>
    </lineage>
</organism>
<evidence type="ECO:0000259" key="10">
    <source>
        <dbReference type="PROSITE" id="PS50093"/>
    </source>
</evidence>
<dbReference type="STRING" id="405564.SAMN04487905_101293"/>
<dbReference type="InterPro" id="IPR023828">
    <property type="entry name" value="Peptidase_S8_Ser-AS"/>
</dbReference>
<dbReference type="Pfam" id="PF18911">
    <property type="entry name" value="PKD_4"/>
    <property type="match status" value="1"/>
</dbReference>
<dbReference type="OrthoDB" id="9802683at2"/>
<dbReference type="InterPro" id="IPR015500">
    <property type="entry name" value="Peptidase_S8_subtilisin-rel"/>
</dbReference>
<feature type="active site" description="Charge relay system" evidence="5 6">
    <location>
        <position position="348"/>
    </location>
</feature>
<dbReference type="GO" id="GO:0005975">
    <property type="term" value="P:carbohydrate metabolic process"/>
    <property type="evidence" value="ECO:0007669"/>
    <property type="project" value="UniProtKB-ARBA"/>
</dbReference>
<dbReference type="PROSITE" id="PS00136">
    <property type="entry name" value="SUBTILASE_ASP"/>
    <property type="match status" value="1"/>
</dbReference>
<dbReference type="SUPFAM" id="SSF52743">
    <property type="entry name" value="Subtilisin-like"/>
    <property type="match status" value="1"/>
</dbReference>
<dbReference type="InterPro" id="IPR000209">
    <property type="entry name" value="Peptidase_S8/S53_dom"/>
</dbReference>
<evidence type="ECO:0000313" key="11">
    <source>
        <dbReference type="EMBL" id="SDO97197.1"/>
    </source>
</evidence>
<evidence type="ECO:0000256" key="5">
    <source>
        <dbReference type="PIRSR" id="PIRSR615500-1"/>
    </source>
</evidence>
<evidence type="ECO:0000256" key="2">
    <source>
        <dbReference type="ARBA" id="ARBA00022670"/>
    </source>
</evidence>
<dbReference type="SUPFAM" id="SSF49299">
    <property type="entry name" value="PKD domain"/>
    <property type="match status" value="1"/>
</dbReference>
<dbReference type="InterPro" id="IPR023827">
    <property type="entry name" value="Peptidase_S8_Asp-AS"/>
</dbReference>
<evidence type="ECO:0000256" key="9">
    <source>
        <dbReference type="SAM" id="SignalP"/>
    </source>
</evidence>
<dbReference type="InterPro" id="IPR037045">
    <property type="entry name" value="S8pro/Inhibitor_I9_sf"/>
</dbReference>
<dbReference type="PROSITE" id="PS51892">
    <property type="entry name" value="SUBTILASE"/>
    <property type="match status" value="1"/>
</dbReference>
<dbReference type="InterPro" id="IPR000601">
    <property type="entry name" value="PKD_dom"/>
</dbReference>
<dbReference type="Pfam" id="PF00082">
    <property type="entry name" value="Peptidase_S8"/>
    <property type="match status" value="1"/>
</dbReference>
<dbReference type="RefSeq" id="WP_092596524.1">
    <property type="nucleotide sequence ID" value="NZ_FNJR01000001.1"/>
</dbReference>
<dbReference type="PROSITE" id="PS00137">
    <property type="entry name" value="SUBTILASE_HIS"/>
    <property type="match status" value="1"/>
</dbReference>
<keyword evidence="2 6" id="KW-0645">Protease</keyword>
<evidence type="ECO:0000256" key="7">
    <source>
        <dbReference type="RuleBase" id="RU003355"/>
    </source>
</evidence>
<dbReference type="AlphaFoldDB" id="A0A1H0NWP1"/>
<dbReference type="Gene3D" id="2.60.40.10">
    <property type="entry name" value="Immunoglobulins"/>
    <property type="match status" value="1"/>
</dbReference>
<dbReference type="SMART" id="SM00089">
    <property type="entry name" value="PKD"/>
    <property type="match status" value="1"/>
</dbReference>
<dbReference type="GO" id="GO:0005615">
    <property type="term" value="C:extracellular space"/>
    <property type="evidence" value="ECO:0007669"/>
    <property type="project" value="TreeGrafter"/>
</dbReference>
<dbReference type="InterPro" id="IPR010259">
    <property type="entry name" value="S8pro/Inhibitor_I9"/>
</dbReference>
<evidence type="ECO:0000256" key="4">
    <source>
        <dbReference type="ARBA" id="ARBA00022825"/>
    </source>
</evidence>
<protein>
    <submittedName>
        <fullName evidence="11">Serine protease, subtilisin family</fullName>
    </submittedName>
</protein>
<dbReference type="PROSITE" id="PS50093">
    <property type="entry name" value="PKD"/>
    <property type="match status" value="1"/>
</dbReference>
<dbReference type="FunFam" id="3.40.50.200:FF:000014">
    <property type="entry name" value="Proteinase K"/>
    <property type="match status" value="1"/>
</dbReference>
<dbReference type="InterPro" id="IPR013783">
    <property type="entry name" value="Ig-like_fold"/>
</dbReference>
<dbReference type="CDD" id="cd04077">
    <property type="entry name" value="Peptidases_S8_PCSK9_ProteinaseK_like"/>
    <property type="match status" value="1"/>
</dbReference>
<dbReference type="InterPro" id="IPR050131">
    <property type="entry name" value="Peptidase_S8_subtilisin-like"/>
</dbReference>
<feature type="signal peptide" evidence="9">
    <location>
        <begin position="1"/>
        <end position="34"/>
    </location>
</feature>
<dbReference type="PROSITE" id="PS00138">
    <property type="entry name" value="SUBTILASE_SER"/>
    <property type="match status" value="1"/>
</dbReference>
<dbReference type="EMBL" id="FNJR01000001">
    <property type="protein sequence ID" value="SDO97197.1"/>
    <property type="molecule type" value="Genomic_DNA"/>
</dbReference>
<feature type="domain" description="PKD" evidence="10">
    <location>
        <begin position="417"/>
        <end position="491"/>
    </location>
</feature>
<dbReference type="PRINTS" id="PR00723">
    <property type="entry name" value="SUBTILISIN"/>
</dbReference>
<dbReference type="InterPro" id="IPR022409">
    <property type="entry name" value="PKD/Chitinase_dom"/>
</dbReference>
<dbReference type="InterPro" id="IPR036852">
    <property type="entry name" value="Peptidase_S8/S53_dom_sf"/>
</dbReference>
<gene>
    <name evidence="11" type="ORF">SAMN04487905_101293</name>
</gene>
<dbReference type="Gene3D" id="3.30.70.80">
    <property type="entry name" value="Peptidase S8 propeptide/proteinase inhibitor I9"/>
    <property type="match status" value="1"/>
</dbReference>
<reference evidence="12" key="1">
    <citation type="submission" date="2016-10" db="EMBL/GenBank/DDBJ databases">
        <authorList>
            <person name="Varghese N."/>
            <person name="Submissions S."/>
        </authorList>
    </citation>
    <scope>NUCLEOTIDE SEQUENCE [LARGE SCALE GENOMIC DNA]</scope>
    <source>
        <strain evidence="12">DSM 46732</strain>
    </source>
</reference>
<evidence type="ECO:0000256" key="6">
    <source>
        <dbReference type="PROSITE-ProRule" id="PRU01240"/>
    </source>
</evidence>
<comment type="similarity">
    <text evidence="1 6 7">Belongs to the peptidase S8 family.</text>
</comment>
<accession>A0A1H0NWP1</accession>
<dbReference type="Proteomes" id="UP000199497">
    <property type="component" value="Unassembled WGS sequence"/>
</dbReference>
<evidence type="ECO:0000256" key="3">
    <source>
        <dbReference type="ARBA" id="ARBA00022801"/>
    </source>
</evidence>
<evidence type="ECO:0000256" key="1">
    <source>
        <dbReference type="ARBA" id="ARBA00011073"/>
    </source>
</evidence>
<dbReference type="InterPro" id="IPR035986">
    <property type="entry name" value="PKD_dom_sf"/>
</dbReference>
<dbReference type="PANTHER" id="PTHR43806:SF11">
    <property type="entry name" value="CEREVISIN-RELATED"/>
    <property type="match status" value="1"/>
</dbReference>
<feature type="active site" description="Charge relay system" evidence="5 6">
    <location>
        <position position="196"/>
    </location>
</feature>
<feature type="active site" description="Charge relay system" evidence="5 6">
    <location>
        <position position="163"/>
    </location>
</feature>
<keyword evidence="4 6" id="KW-0720">Serine protease</keyword>
<feature type="chain" id="PRO_5011644415" evidence="9">
    <location>
        <begin position="35"/>
        <end position="503"/>
    </location>
</feature>
<name>A0A1H0NWP1_9ACTN</name>
<dbReference type="InterPro" id="IPR022398">
    <property type="entry name" value="Peptidase_S8_His-AS"/>
</dbReference>
<keyword evidence="12" id="KW-1185">Reference proteome</keyword>
<proteinExistence type="inferred from homology"/>
<dbReference type="Gene3D" id="3.40.50.200">
    <property type="entry name" value="Peptidase S8/S53 domain"/>
    <property type="match status" value="1"/>
</dbReference>
<dbReference type="InterPro" id="IPR034193">
    <property type="entry name" value="PCSK9_ProteinaseK-like"/>
</dbReference>
<dbReference type="Pfam" id="PF05922">
    <property type="entry name" value="Inhibitor_I9"/>
    <property type="match status" value="1"/>
</dbReference>
<evidence type="ECO:0000256" key="8">
    <source>
        <dbReference type="SAM" id="MobiDB-lite"/>
    </source>
</evidence>
<keyword evidence="9" id="KW-0732">Signal</keyword>
<evidence type="ECO:0000313" key="12">
    <source>
        <dbReference type="Proteomes" id="UP000199497"/>
    </source>
</evidence>
<dbReference type="GO" id="GO:0004252">
    <property type="term" value="F:serine-type endopeptidase activity"/>
    <property type="evidence" value="ECO:0007669"/>
    <property type="project" value="UniProtKB-UniRule"/>
</dbReference>
<keyword evidence="3 6" id="KW-0378">Hydrolase</keyword>